<dbReference type="EMBL" id="AATP01000002">
    <property type="protein sequence ID" value="EAU41625.1"/>
    <property type="molecule type" value="Genomic_DNA"/>
</dbReference>
<keyword evidence="3" id="KW-0547">Nucleotide-binding</keyword>
<dbReference type="eggNOG" id="COG3395">
    <property type="taxonomic scope" value="Bacteria"/>
</dbReference>
<feature type="domain" description="Four-carbon acid sugar kinase nucleotide binding" evidence="8">
    <location>
        <begin position="273"/>
        <end position="446"/>
    </location>
</feature>
<dbReference type="HOGENOM" id="CLU_029424_1_1_5"/>
<protein>
    <recommendedName>
        <fullName evidence="11">Four-carbon acid sugar kinase family protein</fullName>
    </recommendedName>
</protein>
<dbReference type="RefSeq" id="WP_007068000.1">
    <property type="nucleotide sequence ID" value="NZ_DS022272.1"/>
</dbReference>
<dbReference type="InterPro" id="IPR010737">
    <property type="entry name" value="4-carb_acid_sugar_kinase_N"/>
</dbReference>
<evidence type="ECO:0000259" key="7">
    <source>
        <dbReference type="Pfam" id="PF07005"/>
    </source>
</evidence>
<dbReference type="Proteomes" id="UP000004310">
    <property type="component" value="Unassembled WGS sequence"/>
</dbReference>
<evidence type="ECO:0000313" key="9">
    <source>
        <dbReference type="EMBL" id="EAU41625.1"/>
    </source>
</evidence>
<keyword evidence="4" id="KW-0418">Kinase</keyword>
<dbReference type="STRING" id="217511.GCA_001463845_03422"/>
<evidence type="ECO:0000256" key="1">
    <source>
        <dbReference type="ARBA" id="ARBA00005715"/>
    </source>
</evidence>
<sequence length="453" mass="47935">MTRALPKGVLLAFYGDDFTGSTDAMEVTALAGLKTVLFTATPDDAALERFKDYPVVGIAGTARSKSPDWMETHLPAVFERLTALQPRLIQYKVCSTFDSSPQTGSIGKAIDIGCKVCDATWAPSIVGAPHLGRWQVFGNLFAATGGEHFRIDRHPTMSRHPVTPMKEGDLTRHLAEQTERPIVSIDVATMASGNADAAADKALSAGAVAFLDVLHDASQEEAGRLVWQRANGKIFSASSSGLQYALVAHWRADGLLPRSAPAFPPVASVKKLLVLSGSCSVVTAQQIEKAEEAGFASIRLDVMAVANAAHAPGEIDRVAAAVRTAFEDHEGVLVYAARTVDDPAFADLQKEYGADRATFTKAQDDIGLALGHLAADLVPRLELRRIVVAGGDTAGRVLETIPVTALEVAHPLGKGAPICRCHGYDPAFDGLQVVLKGGQLGGPDLFVEALKGN</sequence>
<dbReference type="InterPro" id="IPR042213">
    <property type="entry name" value="NBD_C_sf"/>
</dbReference>
<keyword evidence="6" id="KW-0119">Carbohydrate metabolism</keyword>
<evidence type="ECO:0000256" key="4">
    <source>
        <dbReference type="ARBA" id="ARBA00022777"/>
    </source>
</evidence>
<dbReference type="SUPFAM" id="SSF142764">
    <property type="entry name" value="YgbK-like"/>
    <property type="match status" value="1"/>
</dbReference>
<dbReference type="GO" id="GO:0005524">
    <property type="term" value="F:ATP binding"/>
    <property type="evidence" value="ECO:0007669"/>
    <property type="project" value="UniProtKB-KW"/>
</dbReference>
<evidence type="ECO:0000256" key="3">
    <source>
        <dbReference type="ARBA" id="ARBA00022741"/>
    </source>
</evidence>
<organism evidence="9 10">
    <name type="scientific">Fulvimarina pelagi HTCC2506</name>
    <dbReference type="NCBI Taxonomy" id="314231"/>
    <lineage>
        <taxon>Bacteria</taxon>
        <taxon>Pseudomonadati</taxon>
        <taxon>Pseudomonadota</taxon>
        <taxon>Alphaproteobacteria</taxon>
        <taxon>Hyphomicrobiales</taxon>
        <taxon>Aurantimonadaceae</taxon>
        <taxon>Fulvimarina</taxon>
    </lineage>
</organism>
<evidence type="ECO:0000256" key="2">
    <source>
        <dbReference type="ARBA" id="ARBA00022679"/>
    </source>
</evidence>
<dbReference type="InterPro" id="IPR031475">
    <property type="entry name" value="NBD_C"/>
</dbReference>
<evidence type="ECO:0000313" key="10">
    <source>
        <dbReference type="Proteomes" id="UP000004310"/>
    </source>
</evidence>
<feature type="domain" description="Four-carbon acid sugar kinase N-terminal" evidence="7">
    <location>
        <begin position="11"/>
        <end position="246"/>
    </location>
</feature>
<dbReference type="Pfam" id="PF07005">
    <property type="entry name" value="SBD_N"/>
    <property type="match status" value="1"/>
</dbReference>
<accession>Q0G456</accession>
<name>Q0G456_9HYPH</name>
<evidence type="ECO:0000256" key="5">
    <source>
        <dbReference type="ARBA" id="ARBA00022840"/>
    </source>
</evidence>
<dbReference type="InterPro" id="IPR037051">
    <property type="entry name" value="4-carb_acid_sugar_kinase_N_sf"/>
</dbReference>
<comment type="similarity">
    <text evidence="1">Belongs to the four-carbon acid sugar kinase family.</text>
</comment>
<proteinExistence type="inferred from homology"/>
<keyword evidence="2" id="KW-0808">Transferase</keyword>
<gene>
    <name evidence="9" type="ORF">FP2506_14369</name>
</gene>
<keyword evidence="10" id="KW-1185">Reference proteome</keyword>
<evidence type="ECO:0008006" key="11">
    <source>
        <dbReference type="Google" id="ProtNLM"/>
    </source>
</evidence>
<keyword evidence="5" id="KW-0067">ATP-binding</keyword>
<comment type="caution">
    <text evidence="9">The sequence shown here is derived from an EMBL/GenBank/DDBJ whole genome shotgun (WGS) entry which is preliminary data.</text>
</comment>
<evidence type="ECO:0000256" key="6">
    <source>
        <dbReference type="ARBA" id="ARBA00023277"/>
    </source>
</evidence>
<dbReference type="Gene3D" id="3.40.980.20">
    <property type="entry name" value="Four-carbon acid sugar kinase, nucleotide binding domain"/>
    <property type="match status" value="1"/>
</dbReference>
<dbReference type="GO" id="GO:0016301">
    <property type="term" value="F:kinase activity"/>
    <property type="evidence" value="ECO:0007669"/>
    <property type="project" value="UniProtKB-KW"/>
</dbReference>
<dbReference type="Pfam" id="PF17042">
    <property type="entry name" value="NBD_C"/>
    <property type="match status" value="1"/>
</dbReference>
<evidence type="ECO:0000259" key="8">
    <source>
        <dbReference type="Pfam" id="PF17042"/>
    </source>
</evidence>
<dbReference type="AlphaFoldDB" id="Q0G456"/>
<reference evidence="9 10" key="1">
    <citation type="journal article" date="2010" name="J. Bacteriol.">
        <title>Genome sequence of Fulvimarina pelagi HTCC2506T, a Mn(II)-oxidizing alphaproteobacterium possessing an aerobic anoxygenic photosynthetic gene cluster and Xanthorhodopsin.</title>
        <authorList>
            <person name="Kang I."/>
            <person name="Oh H.M."/>
            <person name="Lim S.I."/>
            <person name="Ferriera S."/>
            <person name="Giovannoni S.J."/>
            <person name="Cho J.C."/>
        </authorList>
    </citation>
    <scope>NUCLEOTIDE SEQUENCE [LARGE SCALE GENOMIC DNA]</scope>
    <source>
        <strain evidence="9 10">HTCC2506</strain>
    </source>
</reference>
<dbReference type="Gene3D" id="3.40.50.10840">
    <property type="entry name" value="Putative sugar-binding, N-terminal domain"/>
    <property type="match status" value="1"/>
</dbReference>